<dbReference type="EMBL" id="CP069035">
    <property type="protein sequence ID" value="QRD02048.1"/>
    <property type="molecule type" value="Genomic_DNA"/>
</dbReference>
<dbReference type="AlphaFoldDB" id="A0A7U2FB51"/>
<reference evidence="2" key="1">
    <citation type="journal article" date="2021" name="BMC Genomics">
        <title>Chromosome-level genome assembly and manually-curated proteome of model necrotroph Parastagonospora nodorum Sn15 reveals a genome-wide trove of candidate effector homologs, and redundancy of virulence-related functions within an accessory chromosome.</title>
        <authorList>
            <person name="Bertazzoni S."/>
            <person name="Jones D.A.B."/>
            <person name="Phan H.T."/>
            <person name="Tan K.-C."/>
            <person name="Hane J.K."/>
        </authorList>
    </citation>
    <scope>NUCLEOTIDE SEQUENCE [LARGE SCALE GENOMIC DNA]</scope>
    <source>
        <strain evidence="2">SN15 / ATCC MYA-4574 / FGSC 10173)</strain>
    </source>
</reference>
<sequence length="102" mass="11313">MTSSKSLHLSKGPFAYCTFGNGCCITEMLRPSIRSCNPESSQIEDMSRYIRTPHATSSEYLGKEPSKSQKLNLSCSSLTSPHIHFLEPERPIIAYVENTIGS</sequence>
<name>A0A7U2FB51_PHANO</name>
<organism evidence="1 2">
    <name type="scientific">Phaeosphaeria nodorum (strain SN15 / ATCC MYA-4574 / FGSC 10173)</name>
    <name type="common">Glume blotch fungus</name>
    <name type="synonym">Parastagonospora nodorum</name>
    <dbReference type="NCBI Taxonomy" id="321614"/>
    <lineage>
        <taxon>Eukaryota</taxon>
        <taxon>Fungi</taxon>
        <taxon>Dikarya</taxon>
        <taxon>Ascomycota</taxon>
        <taxon>Pezizomycotina</taxon>
        <taxon>Dothideomycetes</taxon>
        <taxon>Pleosporomycetidae</taxon>
        <taxon>Pleosporales</taxon>
        <taxon>Pleosporineae</taxon>
        <taxon>Phaeosphaeriaceae</taxon>
        <taxon>Parastagonospora</taxon>
    </lineage>
</organism>
<evidence type="ECO:0000313" key="2">
    <source>
        <dbReference type="Proteomes" id="UP000663193"/>
    </source>
</evidence>
<accession>A0A7U2FB51</accession>
<protein>
    <submittedName>
        <fullName evidence="1">Uncharacterized protein</fullName>
    </submittedName>
</protein>
<dbReference type="Proteomes" id="UP000663193">
    <property type="component" value="Chromosome 13"/>
</dbReference>
<evidence type="ECO:0000313" key="1">
    <source>
        <dbReference type="EMBL" id="QRD02048.1"/>
    </source>
</evidence>
<gene>
    <name evidence="1" type="ORF">JI435_417510</name>
</gene>
<proteinExistence type="predicted"/>
<keyword evidence="2" id="KW-1185">Reference proteome</keyword>
<dbReference type="VEuPathDB" id="FungiDB:JI435_417510"/>